<keyword evidence="7" id="KW-1185">Reference proteome</keyword>
<dbReference type="PANTHER" id="PTHR43547:SF2">
    <property type="entry name" value="HYBRID SIGNAL TRANSDUCTION HISTIDINE KINASE C"/>
    <property type="match status" value="1"/>
</dbReference>
<dbReference type="Gene3D" id="1.10.287.130">
    <property type="match status" value="1"/>
</dbReference>
<feature type="transmembrane region" description="Helical" evidence="4">
    <location>
        <begin position="213"/>
        <end position="233"/>
    </location>
</feature>
<keyword evidence="6" id="KW-0808">Transferase</keyword>
<dbReference type="AlphaFoldDB" id="A0A0B6WX74"/>
<dbReference type="EMBL" id="CBXV010000003">
    <property type="protein sequence ID" value="CDM64894.1"/>
    <property type="molecule type" value="Genomic_DNA"/>
</dbReference>
<keyword evidence="4" id="KW-0472">Membrane</keyword>
<dbReference type="OrthoDB" id="224978at2"/>
<feature type="transmembrane region" description="Helical" evidence="4">
    <location>
        <begin position="144"/>
        <end position="168"/>
    </location>
</feature>
<accession>A0A0B6WX74</accession>
<dbReference type="Gene3D" id="3.30.565.10">
    <property type="entry name" value="Histidine kinase-like ATPase, C-terminal domain"/>
    <property type="match status" value="1"/>
</dbReference>
<gene>
    <name evidence="6" type="ORF">PYK22_00889</name>
</gene>
<feature type="domain" description="Histidine kinase" evidence="5">
    <location>
        <begin position="466"/>
        <end position="672"/>
    </location>
</feature>
<dbReference type="SUPFAM" id="SSF47384">
    <property type="entry name" value="Homodimeric domain of signal transducing histidine kinase"/>
    <property type="match status" value="1"/>
</dbReference>
<dbReference type="GO" id="GO:0000155">
    <property type="term" value="F:phosphorelay sensor kinase activity"/>
    <property type="evidence" value="ECO:0007669"/>
    <property type="project" value="InterPro"/>
</dbReference>
<dbReference type="STRING" id="454194.PYK22_00889"/>
<dbReference type="PANTHER" id="PTHR43547">
    <property type="entry name" value="TWO-COMPONENT HISTIDINE KINASE"/>
    <property type="match status" value="1"/>
</dbReference>
<keyword evidence="6" id="KW-0418">Kinase</keyword>
<proteinExistence type="predicted"/>
<dbReference type="PROSITE" id="PS50109">
    <property type="entry name" value="HIS_KIN"/>
    <property type="match status" value="1"/>
</dbReference>
<dbReference type="SUPFAM" id="SSF55874">
    <property type="entry name" value="ATPase domain of HSP90 chaperone/DNA topoisomerase II/histidine kinase"/>
    <property type="match status" value="1"/>
</dbReference>
<evidence type="ECO:0000256" key="3">
    <source>
        <dbReference type="ARBA" id="ARBA00022553"/>
    </source>
</evidence>
<dbReference type="InterPro" id="IPR003594">
    <property type="entry name" value="HATPase_dom"/>
</dbReference>
<feature type="transmembrane region" description="Helical" evidence="4">
    <location>
        <begin position="112"/>
        <end position="132"/>
    </location>
</feature>
<evidence type="ECO:0000313" key="6">
    <source>
        <dbReference type="EMBL" id="CDM64894.1"/>
    </source>
</evidence>
<comment type="catalytic activity">
    <reaction evidence="1">
        <text>ATP + protein L-histidine = ADP + protein N-phospho-L-histidine.</text>
        <dbReference type="EC" id="2.7.13.3"/>
    </reaction>
</comment>
<evidence type="ECO:0000256" key="2">
    <source>
        <dbReference type="ARBA" id="ARBA00012438"/>
    </source>
</evidence>
<feature type="transmembrane region" description="Helical" evidence="4">
    <location>
        <begin position="41"/>
        <end position="66"/>
    </location>
</feature>
<dbReference type="InterPro" id="IPR004358">
    <property type="entry name" value="Sig_transdc_His_kin-like_C"/>
</dbReference>
<dbReference type="InterPro" id="IPR003661">
    <property type="entry name" value="HisK_dim/P_dom"/>
</dbReference>
<dbReference type="InterPro" id="IPR005467">
    <property type="entry name" value="His_kinase_dom"/>
</dbReference>
<dbReference type="Pfam" id="PF00512">
    <property type="entry name" value="HisKA"/>
    <property type="match status" value="1"/>
</dbReference>
<dbReference type="SMART" id="SM00387">
    <property type="entry name" value="HATPase_c"/>
    <property type="match status" value="1"/>
</dbReference>
<dbReference type="InterPro" id="IPR036097">
    <property type="entry name" value="HisK_dim/P_sf"/>
</dbReference>
<dbReference type="InterPro" id="IPR036890">
    <property type="entry name" value="HATPase_C_sf"/>
</dbReference>
<feature type="transmembrane region" description="Helical" evidence="4">
    <location>
        <begin position="12"/>
        <end position="29"/>
    </location>
</feature>
<dbReference type="Proteomes" id="UP000031518">
    <property type="component" value="Unassembled WGS sequence"/>
</dbReference>
<name>A0A0B6WX74_9BACT</name>
<dbReference type="CDD" id="cd00082">
    <property type="entry name" value="HisKA"/>
    <property type="match status" value="1"/>
</dbReference>
<dbReference type="EC" id="2.7.13.3" evidence="2"/>
<reference evidence="6 7" key="1">
    <citation type="submission" date="2013-12" db="EMBL/GenBank/DDBJ databases">
        <authorList>
            <person name="Stott M."/>
        </authorList>
    </citation>
    <scope>NUCLEOTIDE SEQUENCE [LARGE SCALE GENOMIC DNA]</scope>
    <source>
        <strain evidence="6 7">K22</strain>
    </source>
</reference>
<keyword evidence="4" id="KW-0812">Transmembrane</keyword>
<dbReference type="PRINTS" id="PR00344">
    <property type="entry name" value="BCTRLSENSOR"/>
</dbReference>
<feature type="transmembrane region" description="Helical" evidence="4">
    <location>
        <begin position="245"/>
        <end position="263"/>
    </location>
</feature>
<feature type="transmembrane region" description="Helical" evidence="4">
    <location>
        <begin position="180"/>
        <end position="201"/>
    </location>
</feature>
<keyword evidence="4" id="KW-1133">Transmembrane helix</keyword>
<feature type="transmembrane region" description="Helical" evidence="4">
    <location>
        <begin position="78"/>
        <end position="100"/>
    </location>
</feature>
<evidence type="ECO:0000256" key="1">
    <source>
        <dbReference type="ARBA" id="ARBA00000085"/>
    </source>
</evidence>
<dbReference type="Pfam" id="PF02518">
    <property type="entry name" value="HATPase_c"/>
    <property type="match status" value="1"/>
</dbReference>
<protein>
    <recommendedName>
        <fullName evidence="2">histidine kinase</fullName>
        <ecNumber evidence="2">2.7.13.3</ecNumber>
    </recommendedName>
</protein>
<reference evidence="6 7" key="2">
    <citation type="submission" date="2015-01" db="EMBL/GenBank/DDBJ databases">
        <title>Complete genome sequence of Pyrinomonas methylaliphatogenes type strain K22T.</title>
        <authorList>
            <person name="Lee K.C.Y."/>
            <person name="Power J.F."/>
            <person name="Dunfield P.F."/>
            <person name="Morgan X.C."/>
            <person name="Huttenhower C."/>
            <person name="Stott M.B."/>
        </authorList>
    </citation>
    <scope>NUCLEOTIDE SEQUENCE [LARGE SCALE GENOMIC DNA]</scope>
    <source>
        <strain evidence="6 7">K22</strain>
    </source>
</reference>
<dbReference type="SMART" id="SM00388">
    <property type="entry name" value="HisKA"/>
    <property type="match status" value="1"/>
</dbReference>
<keyword evidence="3" id="KW-0597">Phosphoprotein</keyword>
<sequence length="679" mass="77406">MAMSLLEIIQLVGYSAGAALHLWIGKLLLTKRRRTVERILLCLTVAIGLWHASNLFLTLYGSLGLARWYASLRMAETIAVVTITLAYSLLLHIHLHLWANARQRPLTRFERVRVYLSYIPLLFLTIAIPPIWTEPYAPMLERLSHLVLPFALWAAYVLALVAVTDLLIARNVAEANEKSLMRTLAISFIFVAILMLAAYAFNLGGGTIWAGYLRIAANLGSLLPTSLLAYHIYRYRYLELIIERSLFVAVFAIIVLIGYLYGVRLFGDWLTSRYGLREGVIEPLLIIALVLTAVPLHYRLRRWVHELFVRETEIYRNLLGEAGTQRWSWERLPQFLDLAARKMEEALRLERVQFIIPRVSDHELERDWEERLLQRIEAQEMIENDSLLAEHGWTLARALRWESELLGVMLVKASEFTSDVYAALEVVARQIAIVVRDCRLVEENLKLERELAEGERLAALGQMAATIAHEIKNPLSAIKSIVQVMREDERLQVDYKRDLDMIIGETDRLSRSLAQLLGFARKPSAEERSRSDALVQNLIALFRAEAQRRGVNLELRADAACELDAQRTIALRDSLSNLISNALQATPAGMSVRVELFIEDETLCCRVSDEGHGVPAHLRERIWEPFFTTRQRGTGLGLAIVRKRMEEIGGAARYLAERERGACFELRLPLRDRTSARSL</sequence>
<evidence type="ECO:0000313" key="7">
    <source>
        <dbReference type="Proteomes" id="UP000031518"/>
    </source>
</evidence>
<evidence type="ECO:0000259" key="5">
    <source>
        <dbReference type="PROSITE" id="PS50109"/>
    </source>
</evidence>
<evidence type="ECO:0000256" key="4">
    <source>
        <dbReference type="SAM" id="Phobius"/>
    </source>
</evidence>
<dbReference type="CDD" id="cd00075">
    <property type="entry name" value="HATPase"/>
    <property type="match status" value="1"/>
</dbReference>
<organism evidence="6 7">
    <name type="scientific">Pyrinomonas methylaliphatogenes</name>
    <dbReference type="NCBI Taxonomy" id="454194"/>
    <lineage>
        <taxon>Bacteria</taxon>
        <taxon>Pseudomonadati</taxon>
        <taxon>Acidobacteriota</taxon>
        <taxon>Blastocatellia</taxon>
        <taxon>Blastocatellales</taxon>
        <taxon>Pyrinomonadaceae</taxon>
        <taxon>Pyrinomonas</taxon>
    </lineage>
</organism>